<dbReference type="GO" id="GO:0005829">
    <property type="term" value="C:cytosol"/>
    <property type="evidence" value="ECO:0007669"/>
    <property type="project" value="TreeGrafter"/>
</dbReference>
<dbReference type="NCBIfam" id="NF003950">
    <property type="entry name" value="PRK05450.1-3"/>
    <property type="match status" value="1"/>
</dbReference>
<dbReference type="RefSeq" id="WP_068991039.1">
    <property type="nucleotide sequence ID" value="NZ_CP012418.1"/>
</dbReference>
<evidence type="ECO:0000313" key="7">
    <source>
        <dbReference type="Proteomes" id="UP000094147"/>
    </source>
</evidence>
<sequence>MPKTGFIVVIPARYASTRLPGKPLSIIGDKPMVQHVYERALLSGADKVIVATDDKRIEDAVISFGGYVCMTRDDHLSGSDRLAEVCKIEGLGDDEIVVNVQGDEPFISPENISQVAENLSHHTDCVMSTLSTPVTDEGDIFNSNIVKVVAANSGKALYFSRAAIPWQRGSFENHKVASLQSCERHIGIYAYRAGFLKQYVEMQPADIERLESLEQLRVLANGYHIHVETAQEVPGLGVDTEEDLSAANSYYRKHQL</sequence>
<comment type="subcellular location">
    <subcellularLocation>
        <location evidence="5">Cytoplasm</location>
    </subcellularLocation>
    <subcellularLocation>
        <location evidence="1">Membrane</location>
    </subcellularLocation>
</comment>
<dbReference type="NCBIfam" id="TIGR00466">
    <property type="entry name" value="kdsB"/>
    <property type="match status" value="1"/>
</dbReference>
<dbReference type="GO" id="GO:0009103">
    <property type="term" value="P:lipopolysaccharide biosynthetic process"/>
    <property type="evidence" value="ECO:0007669"/>
    <property type="project" value="UniProtKB-UniRule"/>
</dbReference>
<evidence type="ECO:0000256" key="4">
    <source>
        <dbReference type="ARBA" id="ARBA00022985"/>
    </source>
</evidence>
<evidence type="ECO:0000256" key="5">
    <source>
        <dbReference type="HAMAP-Rule" id="MF_00057"/>
    </source>
</evidence>
<comment type="similarity">
    <text evidence="5">Belongs to the KdsB family.</text>
</comment>
<comment type="catalytic activity">
    <reaction evidence="5">
        <text>3-deoxy-alpha-D-manno-oct-2-ulosonate + CTP = CMP-3-deoxy-beta-D-manno-octulosonate + diphosphate</text>
        <dbReference type="Rhea" id="RHEA:23448"/>
        <dbReference type="ChEBI" id="CHEBI:33019"/>
        <dbReference type="ChEBI" id="CHEBI:37563"/>
        <dbReference type="ChEBI" id="CHEBI:85986"/>
        <dbReference type="ChEBI" id="CHEBI:85987"/>
        <dbReference type="EC" id="2.7.7.38"/>
    </reaction>
</comment>
<dbReference type="Gene3D" id="3.90.550.10">
    <property type="entry name" value="Spore Coat Polysaccharide Biosynthesis Protein SpsA, Chain A"/>
    <property type="match status" value="1"/>
</dbReference>
<evidence type="ECO:0000313" key="6">
    <source>
        <dbReference type="EMBL" id="AOE49872.1"/>
    </source>
</evidence>
<evidence type="ECO:0000256" key="2">
    <source>
        <dbReference type="ARBA" id="ARBA00022679"/>
    </source>
</evidence>
<dbReference type="Proteomes" id="UP000094147">
    <property type="component" value="Chromosome"/>
</dbReference>
<dbReference type="EMBL" id="CP012418">
    <property type="protein sequence ID" value="AOE49872.1"/>
    <property type="molecule type" value="Genomic_DNA"/>
</dbReference>
<dbReference type="GO" id="GO:0008690">
    <property type="term" value="F:3-deoxy-manno-octulosonate cytidylyltransferase activity"/>
    <property type="evidence" value="ECO:0007669"/>
    <property type="project" value="UniProtKB-UniRule"/>
</dbReference>
<dbReference type="GO" id="GO:0016020">
    <property type="term" value="C:membrane"/>
    <property type="evidence" value="ECO:0007669"/>
    <property type="project" value="UniProtKB-SubCell"/>
</dbReference>
<dbReference type="NCBIfam" id="NF009905">
    <property type="entry name" value="PRK13368.1"/>
    <property type="match status" value="1"/>
</dbReference>
<proteinExistence type="inferred from homology"/>
<dbReference type="PATRIC" id="fig|1144748.3.peg.1165"/>
<dbReference type="NCBIfam" id="NF003952">
    <property type="entry name" value="PRK05450.1-5"/>
    <property type="match status" value="1"/>
</dbReference>
<dbReference type="AlphaFoldDB" id="A0A1B3BAP5"/>
<keyword evidence="4 5" id="KW-0448">Lipopolysaccharide biosynthesis</keyword>
<comment type="function">
    <text evidence="5">Activates KDO (a required 8-carbon sugar) for incorporation into bacterial lipopolysaccharide in Gram-negative bacteria.</text>
</comment>
<evidence type="ECO:0000256" key="3">
    <source>
        <dbReference type="ARBA" id="ARBA00022695"/>
    </source>
</evidence>
<dbReference type="Pfam" id="PF02348">
    <property type="entry name" value="CTP_transf_3"/>
    <property type="match status" value="1"/>
</dbReference>
<dbReference type="PANTHER" id="PTHR42866">
    <property type="entry name" value="3-DEOXY-MANNO-OCTULOSONATE CYTIDYLYLTRANSFERASE"/>
    <property type="match status" value="1"/>
</dbReference>
<protein>
    <recommendedName>
        <fullName evidence="5">3-deoxy-manno-octulosonate cytidylyltransferase</fullName>
        <ecNumber evidence="5">2.7.7.38</ecNumber>
    </recommendedName>
    <alternativeName>
        <fullName evidence="5">CMP-2-keto-3-deoxyoctulosonic acid synthase</fullName>
        <shortName evidence="5">CKS</shortName>
        <shortName evidence="5">CMP-KDO synthase</shortName>
    </alternativeName>
</protein>
<dbReference type="HAMAP" id="MF_00057">
    <property type="entry name" value="KdsB"/>
    <property type="match status" value="1"/>
</dbReference>
<keyword evidence="3 5" id="KW-0548">Nucleotidyltransferase</keyword>
<name>A0A1B3BAP5_9GAMM</name>
<dbReference type="InterPro" id="IPR003329">
    <property type="entry name" value="Cytidylyl_trans"/>
</dbReference>
<keyword evidence="5" id="KW-0963">Cytoplasm</keyword>
<keyword evidence="2 5" id="KW-0808">Transferase</keyword>
<dbReference type="PANTHER" id="PTHR42866:SF2">
    <property type="entry name" value="3-DEOXY-MANNO-OCTULOSONATE CYTIDYLYLTRANSFERASE, MITOCHONDRIAL"/>
    <property type="match status" value="1"/>
</dbReference>
<dbReference type="SUPFAM" id="SSF53448">
    <property type="entry name" value="Nucleotide-diphospho-sugar transferases"/>
    <property type="match status" value="1"/>
</dbReference>
<dbReference type="InterPro" id="IPR029044">
    <property type="entry name" value="Nucleotide-diphossugar_trans"/>
</dbReference>
<dbReference type="GO" id="GO:0033468">
    <property type="term" value="P:CMP-keto-3-deoxy-D-manno-octulosonic acid biosynthetic process"/>
    <property type="evidence" value="ECO:0007669"/>
    <property type="project" value="UniProtKB-UniRule"/>
</dbReference>
<organism evidence="6 7">
    <name type="scientific">Kangiella sediminilitoris</name>
    <dbReference type="NCBI Taxonomy" id="1144748"/>
    <lineage>
        <taxon>Bacteria</taxon>
        <taxon>Pseudomonadati</taxon>
        <taxon>Pseudomonadota</taxon>
        <taxon>Gammaproteobacteria</taxon>
        <taxon>Kangiellales</taxon>
        <taxon>Kangiellaceae</taxon>
        <taxon>Kangiella</taxon>
    </lineage>
</organism>
<reference evidence="7" key="1">
    <citation type="submission" date="2015-08" db="EMBL/GenBank/DDBJ databases">
        <authorList>
            <person name="Kim K.M."/>
        </authorList>
    </citation>
    <scope>NUCLEOTIDE SEQUENCE [LARGE SCALE GENOMIC DNA]</scope>
    <source>
        <strain evidence="7">KCTC 23892</strain>
    </source>
</reference>
<dbReference type="UniPathway" id="UPA00358">
    <property type="reaction ID" value="UER00476"/>
</dbReference>
<dbReference type="InterPro" id="IPR004528">
    <property type="entry name" value="KdsB"/>
</dbReference>
<comment type="pathway">
    <text evidence="5">Nucleotide-sugar biosynthesis; CMP-3-deoxy-D-manno-octulosonate biosynthesis; CMP-3-deoxy-D-manno-octulosonate from 3-deoxy-D-manno-octulosonate and CTP: step 1/1.</text>
</comment>
<dbReference type="FunFam" id="3.90.550.10:FF:000011">
    <property type="entry name" value="3-deoxy-manno-octulosonate cytidylyltransferase"/>
    <property type="match status" value="1"/>
</dbReference>
<dbReference type="STRING" id="1144748.KS2013_1152"/>
<gene>
    <name evidence="5" type="primary">kdsB</name>
    <name evidence="6" type="ORF">KS2013_1152</name>
</gene>
<accession>A0A1B3BAP5</accession>
<dbReference type="EC" id="2.7.7.38" evidence="5"/>
<keyword evidence="7" id="KW-1185">Reference proteome</keyword>
<dbReference type="KEGG" id="ksd:KS2013_1152"/>
<dbReference type="CDD" id="cd02517">
    <property type="entry name" value="CMP-KDO-Synthetase"/>
    <property type="match status" value="1"/>
</dbReference>
<dbReference type="OrthoDB" id="9815559at2"/>
<evidence type="ECO:0000256" key="1">
    <source>
        <dbReference type="ARBA" id="ARBA00004370"/>
    </source>
</evidence>